<accession>A0A3M0KNS5</accession>
<evidence type="ECO:0000313" key="1">
    <source>
        <dbReference type="EMBL" id="RMC14882.1"/>
    </source>
</evidence>
<protein>
    <submittedName>
        <fullName evidence="1">Uncharacterized protein</fullName>
    </submittedName>
</protein>
<proteinExistence type="predicted"/>
<dbReference type="Proteomes" id="UP000269221">
    <property type="component" value="Unassembled WGS sequence"/>
</dbReference>
<keyword evidence="2" id="KW-1185">Reference proteome</keyword>
<organism evidence="1 2">
    <name type="scientific">Hirundo rustica rustica</name>
    <dbReference type="NCBI Taxonomy" id="333673"/>
    <lineage>
        <taxon>Eukaryota</taxon>
        <taxon>Metazoa</taxon>
        <taxon>Chordata</taxon>
        <taxon>Craniata</taxon>
        <taxon>Vertebrata</taxon>
        <taxon>Euteleostomi</taxon>
        <taxon>Archelosauria</taxon>
        <taxon>Archosauria</taxon>
        <taxon>Dinosauria</taxon>
        <taxon>Saurischia</taxon>
        <taxon>Theropoda</taxon>
        <taxon>Coelurosauria</taxon>
        <taxon>Aves</taxon>
        <taxon>Neognathae</taxon>
        <taxon>Neoaves</taxon>
        <taxon>Telluraves</taxon>
        <taxon>Australaves</taxon>
        <taxon>Passeriformes</taxon>
        <taxon>Sylvioidea</taxon>
        <taxon>Hirundinidae</taxon>
        <taxon>Hirundo</taxon>
    </lineage>
</organism>
<comment type="caution">
    <text evidence="1">The sequence shown here is derived from an EMBL/GenBank/DDBJ whole genome shotgun (WGS) entry which is preliminary data.</text>
</comment>
<dbReference type="AlphaFoldDB" id="A0A3M0KNS5"/>
<gene>
    <name evidence="1" type="ORF">DUI87_07059</name>
</gene>
<dbReference type="EMBL" id="QRBI01000104">
    <property type="protein sequence ID" value="RMC14882.1"/>
    <property type="molecule type" value="Genomic_DNA"/>
</dbReference>
<evidence type="ECO:0000313" key="2">
    <source>
        <dbReference type="Proteomes" id="UP000269221"/>
    </source>
</evidence>
<name>A0A3M0KNS5_HIRRU</name>
<sequence>MLDLLLANREQFMGNVELQSSLGYNDHEMVEFEVFRTMEMGGLDMLDKEKVEVLSDSYASVFKCPSHGKGKCRDWENEDLSPLQERIRFKIQEHESVHKSTGPD</sequence>
<reference evidence="1 2" key="1">
    <citation type="submission" date="2018-07" db="EMBL/GenBank/DDBJ databases">
        <title>A high quality draft genome assembly of the barn swallow (H. rustica rustica).</title>
        <authorList>
            <person name="Formenti G."/>
            <person name="Chiara M."/>
            <person name="Poveda L."/>
            <person name="Francoijs K.-J."/>
            <person name="Bonisoli-Alquati A."/>
            <person name="Canova L."/>
            <person name="Gianfranceschi L."/>
            <person name="Horner D.S."/>
            <person name="Saino N."/>
        </authorList>
    </citation>
    <scope>NUCLEOTIDE SEQUENCE [LARGE SCALE GENOMIC DNA]</scope>
    <source>
        <strain evidence="1">Chelidonia</strain>
        <tissue evidence="1">Blood</tissue>
    </source>
</reference>